<sequence length="321" mass="36179">MSLEYCTAFLPAPHREEDFQEDRVSQFIADDDTRKALLASFISRAFKPDGEGNKQHAEPSLHSAISEREDDDPPIAFVTNSGKPNTSLYFLYRLSLTCIGRAALDEIHSPSTASYSWDELEGTIARNNASADNWLAKLPSIYHFEKPSPNCPFVRQRTSLAFQFYSIKLIILEPCLRRAIKASFSCSKHCHSMASMCMQVAGSVINLLPDKADVRWLYGDCPWWSMVHYIMQCSAILLVGLVGQIDLGAFQNAAIVHNIKKACRCYFSLSGQQGRQRDIFWMTLGQVSKLPTTSGHYVDILREVARKRVSELAVFRNLLSQ</sequence>
<dbReference type="InterPro" id="IPR053230">
    <property type="entry name" value="Trans_reg_galc"/>
</dbReference>
<feature type="region of interest" description="Disordered" evidence="1">
    <location>
        <begin position="49"/>
        <end position="73"/>
    </location>
</feature>
<dbReference type="Proteomes" id="UP000191672">
    <property type="component" value="Unassembled WGS sequence"/>
</dbReference>
<dbReference type="CDD" id="cd12148">
    <property type="entry name" value="fungal_TF_MHR"/>
    <property type="match status" value="1"/>
</dbReference>
<evidence type="ECO:0000313" key="2">
    <source>
        <dbReference type="EMBL" id="OQD72689.1"/>
    </source>
</evidence>
<evidence type="ECO:0000313" key="3">
    <source>
        <dbReference type="Proteomes" id="UP000191672"/>
    </source>
</evidence>
<accession>A0A1V6P6R4</accession>
<gene>
    <name evidence="2" type="ORF">PENANT_c230G06907</name>
</gene>
<reference evidence="3" key="1">
    <citation type="journal article" date="2017" name="Nat. Microbiol.">
        <title>Global analysis of biosynthetic gene clusters reveals vast potential of secondary metabolite production in Penicillium species.</title>
        <authorList>
            <person name="Nielsen J.C."/>
            <person name="Grijseels S."/>
            <person name="Prigent S."/>
            <person name="Ji B."/>
            <person name="Dainat J."/>
            <person name="Nielsen K.F."/>
            <person name="Frisvad J.C."/>
            <person name="Workman M."/>
            <person name="Nielsen J."/>
        </authorList>
    </citation>
    <scope>NUCLEOTIDE SEQUENCE [LARGE SCALE GENOMIC DNA]</scope>
    <source>
        <strain evidence="3">IBT 31811</strain>
    </source>
</reference>
<evidence type="ECO:0008006" key="4">
    <source>
        <dbReference type="Google" id="ProtNLM"/>
    </source>
</evidence>
<keyword evidence="3" id="KW-1185">Reference proteome</keyword>
<comment type="caution">
    <text evidence="2">The sequence shown here is derived from an EMBL/GenBank/DDBJ whole genome shotgun (WGS) entry which is preliminary data.</text>
</comment>
<proteinExistence type="predicted"/>
<dbReference type="PANTHER" id="PTHR47654:SF5">
    <property type="entry name" value="TRANSCRIPTION FACTOR DOMAIN-CONTAINING PROTEIN"/>
    <property type="match status" value="1"/>
</dbReference>
<feature type="compositionally biased region" description="Basic and acidic residues" evidence="1">
    <location>
        <begin position="49"/>
        <end position="59"/>
    </location>
</feature>
<evidence type="ECO:0000256" key="1">
    <source>
        <dbReference type="SAM" id="MobiDB-lite"/>
    </source>
</evidence>
<name>A0A1V6P6R4_9EURO</name>
<dbReference type="AlphaFoldDB" id="A0A1V6P6R4"/>
<protein>
    <recommendedName>
        <fullName evidence="4">Transcription factor domain-containing protein</fullName>
    </recommendedName>
</protein>
<dbReference type="EMBL" id="MDYN01000230">
    <property type="protein sequence ID" value="OQD72689.1"/>
    <property type="molecule type" value="Genomic_DNA"/>
</dbReference>
<dbReference type="PANTHER" id="PTHR47654">
    <property type="entry name" value="ZN(II)2CYS6 TRANSCRIPTION FACTOR (EUROFUNG)-RELATED"/>
    <property type="match status" value="1"/>
</dbReference>
<organism evidence="2 3">
    <name type="scientific">Penicillium antarcticum</name>
    <dbReference type="NCBI Taxonomy" id="416450"/>
    <lineage>
        <taxon>Eukaryota</taxon>
        <taxon>Fungi</taxon>
        <taxon>Dikarya</taxon>
        <taxon>Ascomycota</taxon>
        <taxon>Pezizomycotina</taxon>
        <taxon>Eurotiomycetes</taxon>
        <taxon>Eurotiomycetidae</taxon>
        <taxon>Eurotiales</taxon>
        <taxon>Aspergillaceae</taxon>
        <taxon>Penicillium</taxon>
    </lineage>
</organism>